<accession>G7WL92</accession>
<dbReference type="STRING" id="1110509.Mhar_0823"/>
<dbReference type="GeneID" id="41009160"/>
<dbReference type="HOGENOM" id="CLU_1346398_0_0_2"/>
<protein>
    <submittedName>
        <fullName evidence="1">Uncharacterized protein</fullName>
    </submittedName>
</protein>
<dbReference type="KEGG" id="mhi:Mhar_0823"/>
<name>G7WL92_METH6</name>
<dbReference type="PATRIC" id="fig|1110509.7.peg.916"/>
<dbReference type="OrthoDB" id="148194at2157"/>
<dbReference type="Proteomes" id="UP000005877">
    <property type="component" value="Chromosome"/>
</dbReference>
<reference evidence="1 2" key="1">
    <citation type="journal article" date="2012" name="PLoS ONE">
        <title>The genome characteristics and predicted function of methyl-group oxidation pathway in the obligate aceticlastic methanogens, Methanosaeta spp.</title>
        <authorList>
            <person name="Zhu J."/>
            <person name="Zheng H."/>
            <person name="Ai G."/>
            <person name="Zhang G."/>
            <person name="Liu D."/>
            <person name="Liu X."/>
            <person name="Dong X."/>
        </authorList>
    </citation>
    <scope>NUCLEOTIDE SEQUENCE [LARGE SCALE GENOMIC DNA]</scope>
    <source>
        <strain evidence="1 2">6Ac</strain>
    </source>
</reference>
<organism evidence="1 2">
    <name type="scientific">Methanothrix harundinacea (strain 6Ac)</name>
    <name type="common">Methanosaeta harundinacea</name>
    <dbReference type="NCBI Taxonomy" id="1110509"/>
    <lineage>
        <taxon>Archaea</taxon>
        <taxon>Methanobacteriati</taxon>
        <taxon>Methanobacteriota</taxon>
        <taxon>Stenosarchaea group</taxon>
        <taxon>Methanomicrobia</taxon>
        <taxon>Methanotrichales</taxon>
        <taxon>Methanotrichaceae</taxon>
        <taxon>Methanothrix</taxon>
    </lineage>
</organism>
<dbReference type="EMBL" id="CP003117">
    <property type="protein sequence ID" value="AET64195.1"/>
    <property type="molecule type" value="Genomic_DNA"/>
</dbReference>
<proteinExistence type="predicted"/>
<sequence>MKKTSSLLAALCCFAVLSLVGPSIAQEVSQDLLIQDSGNETMVNVATYRSPGYLKVAEAVKFTPPRPSWTLDGVQIWSLVPYGENGTLPEDRIISMEIRDENLNLLYRFTDSHLPYFANQGQPGISVIEVPFIPINGDFYVCFYDRGAVAVGVDLHEVEGDSYFYDLQTGEIFLAEVAIDESEEMVPVNWIIRAVGH</sequence>
<dbReference type="RefSeq" id="WP_014586380.1">
    <property type="nucleotide sequence ID" value="NC_017527.1"/>
</dbReference>
<gene>
    <name evidence="1" type="ordered locus">Mhar_0823</name>
</gene>
<evidence type="ECO:0000313" key="1">
    <source>
        <dbReference type="EMBL" id="AET64195.1"/>
    </source>
</evidence>
<evidence type="ECO:0000313" key="2">
    <source>
        <dbReference type="Proteomes" id="UP000005877"/>
    </source>
</evidence>
<dbReference type="AlphaFoldDB" id="G7WL92"/>
<keyword evidence="2" id="KW-1185">Reference proteome</keyword>